<protein>
    <submittedName>
        <fullName evidence="1">Carbohydrate binding domain protein</fullName>
    </submittedName>
</protein>
<evidence type="ECO:0000313" key="1">
    <source>
        <dbReference type="EMBL" id="DAE22615.1"/>
    </source>
</evidence>
<proteinExistence type="predicted"/>
<reference evidence="1" key="1">
    <citation type="journal article" date="2021" name="Proc. Natl. Acad. Sci. U.S.A.">
        <title>A Catalog of Tens of Thousands of Viruses from Human Metagenomes Reveals Hidden Associations with Chronic Diseases.</title>
        <authorList>
            <person name="Tisza M.J."/>
            <person name="Buck C.B."/>
        </authorList>
    </citation>
    <scope>NUCLEOTIDE SEQUENCE</scope>
    <source>
        <strain evidence="1">Ct5co22</strain>
    </source>
</reference>
<dbReference type="EMBL" id="BK015735">
    <property type="protein sequence ID" value="DAE22615.1"/>
    <property type="molecule type" value="Genomic_DNA"/>
</dbReference>
<accession>A0A8S5QTI8</accession>
<sequence>MLPVRHGRNPNPQLLCYICLSQARIFSELFQFHAFIPPLLSSELYIDKPNQRRYYVGVSQQNISYKPANEMIRWGPGFLLPSFSPVSLL</sequence>
<name>A0A8S5QTI8_9CAUD</name>
<organism evidence="1">
    <name type="scientific">Siphoviridae sp. ct5co22</name>
    <dbReference type="NCBI Taxonomy" id="2826294"/>
    <lineage>
        <taxon>Viruses</taxon>
        <taxon>Duplodnaviria</taxon>
        <taxon>Heunggongvirae</taxon>
        <taxon>Uroviricota</taxon>
        <taxon>Caudoviricetes</taxon>
    </lineage>
</organism>